<organism evidence="1 2">
    <name type="scientific">Hibiscus sabdariffa</name>
    <name type="common">roselle</name>
    <dbReference type="NCBI Taxonomy" id="183260"/>
    <lineage>
        <taxon>Eukaryota</taxon>
        <taxon>Viridiplantae</taxon>
        <taxon>Streptophyta</taxon>
        <taxon>Embryophyta</taxon>
        <taxon>Tracheophyta</taxon>
        <taxon>Spermatophyta</taxon>
        <taxon>Magnoliopsida</taxon>
        <taxon>eudicotyledons</taxon>
        <taxon>Gunneridae</taxon>
        <taxon>Pentapetalae</taxon>
        <taxon>rosids</taxon>
        <taxon>malvids</taxon>
        <taxon>Malvales</taxon>
        <taxon>Malvaceae</taxon>
        <taxon>Malvoideae</taxon>
        <taxon>Hibiscus</taxon>
    </lineage>
</organism>
<comment type="caution">
    <text evidence="1">The sequence shown here is derived from an EMBL/GenBank/DDBJ whole genome shotgun (WGS) entry which is preliminary data.</text>
</comment>
<dbReference type="Proteomes" id="UP001396334">
    <property type="component" value="Unassembled WGS sequence"/>
</dbReference>
<evidence type="ECO:0000313" key="2">
    <source>
        <dbReference type="Proteomes" id="UP001396334"/>
    </source>
</evidence>
<gene>
    <name evidence="1" type="ORF">V6N11_006183</name>
</gene>
<protein>
    <submittedName>
        <fullName evidence="1">Uncharacterized protein</fullName>
    </submittedName>
</protein>
<reference evidence="1 2" key="1">
    <citation type="journal article" date="2024" name="G3 (Bethesda)">
        <title>Genome assembly of Hibiscus sabdariffa L. provides insights into metabolisms of medicinal natural products.</title>
        <authorList>
            <person name="Kim T."/>
        </authorList>
    </citation>
    <scope>NUCLEOTIDE SEQUENCE [LARGE SCALE GENOMIC DNA]</scope>
    <source>
        <strain evidence="1">TK-2024</strain>
        <tissue evidence="1">Old leaves</tissue>
    </source>
</reference>
<dbReference type="EMBL" id="JBBPBN010000021">
    <property type="protein sequence ID" value="KAK9015057.1"/>
    <property type="molecule type" value="Genomic_DNA"/>
</dbReference>
<sequence length="70" mass="7388">MGDDRCLSLVDQSGQLRSVHRKGHDKHNGAVPGAVLASTVWSPPDVSWVKIKTDGTPPAIDGFVSCSGVF</sequence>
<proteinExistence type="predicted"/>
<accession>A0ABR2RQ18</accession>
<keyword evidence="2" id="KW-1185">Reference proteome</keyword>
<evidence type="ECO:0000313" key="1">
    <source>
        <dbReference type="EMBL" id="KAK9015057.1"/>
    </source>
</evidence>
<name>A0ABR2RQ18_9ROSI</name>